<organism evidence="3 4">
    <name type="scientific">Bacteroides pectinophilus CAG:437</name>
    <dbReference type="NCBI Taxonomy" id="1263051"/>
    <lineage>
        <taxon>Bacteria</taxon>
        <taxon>Bacillati</taxon>
        <taxon>Bacillota</taxon>
        <taxon>Clostridia</taxon>
        <taxon>Eubacteriales</taxon>
    </lineage>
</organism>
<dbReference type="AlphaFoldDB" id="R7B2W2"/>
<dbReference type="Proteomes" id="UP000018141">
    <property type="component" value="Unassembled WGS sequence"/>
</dbReference>
<name>R7B2W2_9FIRM</name>
<dbReference type="Gene3D" id="3.40.50.2000">
    <property type="entry name" value="Glycogen Phosphorylase B"/>
    <property type="match status" value="2"/>
</dbReference>
<feature type="domain" description="Glycosyltransferase subfamily 4-like N-terminal" evidence="2">
    <location>
        <begin position="14"/>
        <end position="184"/>
    </location>
</feature>
<accession>R7B2W2</accession>
<dbReference type="PANTHER" id="PTHR45947">
    <property type="entry name" value="SULFOQUINOVOSYL TRANSFERASE SQD2"/>
    <property type="match status" value="1"/>
</dbReference>
<sequence length="382" mass="43195">MKKILFVNDIAYGGGTEKVLQDITANLPEDKFDITVLTFIKDEDFYSHYKKNIRYIYLYEKCMMPEENQSLPLKCINRLEREQRDAYVKRIINNAGYDIVVSIKEGTAMKYAAKLKVPRKIAWIHTDYSVLHWSSGCFASDEEELACMKCFDRVVCVSQNVLQNVKKYVGDSGNMCVLENPIDENTIICKSQEKQNIVAKPQGKVLFVTVGRLCKEKGYDMLIEACERLNSADASLTAYKDAYELWIVGGGELEKELEAQIGRLEVNNVKLLGGQENPYKFLKEADWFISSSRAEGYAIAPQEAAILGVPVIATDCSGVRELLGDSEYGIVIESSTDAIADAMKNVLDNPELRSGYEKAIKERSKQIRLKIRMDKIERCLHG</sequence>
<proteinExistence type="predicted"/>
<dbReference type="EMBL" id="CBHH010000052">
    <property type="protein sequence ID" value="CDD57881.1"/>
    <property type="molecule type" value="Genomic_DNA"/>
</dbReference>
<dbReference type="SUPFAM" id="SSF53756">
    <property type="entry name" value="UDP-Glycosyltransferase/glycogen phosphorylase"/>
    <property type="match status" value="1"/>
</dbReference>
<dbReference type="Pfam" id="PF00534">
    <property type="entry name" value="Glycos_transf_1"/>
    <property type="match status" value="1"/>
</dbReference>
<evidence type="ECO:0000259" key="2">
    <source>
        <dbReference type="Pfam" id="PF13439"/>
    </source>
</evidence>
<dbReference type="GO" id="GO:0016757">
    <property type="term" value="F:glycosyltransferase activity"/>
    <property type="evidence" value="ECO:0007669"/>
    <property type="project" value="InterPro"/>
</dbReference>
<dbReference type="InterPro" id="IPR028098">
    <property type="entry name" value="Glyco_trans_4-like_N"/>
</dbReference>
<reference evidence="3" key="1">
    <citation type="submission" date="2012-11" db="EMBL/GenBank/DDBJ databases">
        <title>Dependencies among metagenomic species, viruses, plasmids and units of genetic variation.</title>
        <authorList>
            <person name="Nielsen H.B."/>
            <person name="Almeida M."/>
            <person name="Juncker A.S."/>
            <person name="Rasmussen S."/>
            <person name="Li J."/>
            <person name="Sunagawa S."/>
            <person name="Plichta D."/>
            <person name="Gautier L."/>
            <person name="Le Chatelier E."/>
            <person name="Peletier E."/>
            <person name="Bonde I."/>
            <person name="Nielsen T."/>
            <person name="Manichanh C."/>
            <person name="Arumugam M."/>
            <person name="Batto J."/>
            <person name="Santos M.B.Q.D."/>
            <person name="Blom N."/>
            <person name="Borruel N."/>
            <person name="Burgdorf K.S."/>
            <person name="Boumezbeur F."/>
            <person name="Casellas F."/>
            <person name="Dore J."/>
            <person name="Guarner F."/>
            <person name="Hansen T."/>
            <person name="Hildebrand F."/>
            <person name="Kaas R.S."/>
            <person name="Kennedy S."/>
            <person name="Kristiansen K."/>
            <person name="Kultima J.R."/>
            <person name="Leonard P."/>
            <person name="Levenez F."/>
            <person name="Lund O."/>
            <person name="Moumen B."/>
            <person name="Le Paslier D."/>
            <person name="Pons N."/>
            <person name="Pedersen O."/>
            <person name="Prifti E."/>
            <person name="Qin J."/>
            <person name="Raes J."/>
            <person name="Tap J."/>
            <person name="Tims S."/>
            <person name="Ussery D.W."/>
            <person name="Yamada T."/>
            <person name="MetaHit consortium"/>
            <person name="Renault P."/>
            <person name="Sicheritz-Ponten T."/>
            <person name="Bork P."/>
            <person name="Wang J."/>
            <person name="Brunak S."/>
            <person name="Ehrlich S.D."/>
        </authorList>
    </citation>
    <scope>NUCLEOTIDE SEQUENCE [LARGE SCALE GENOMIC DNA]</scope>
</reference>
<protein>
    <recommendedName>
        <fullName evidence="5">Glycosyl transferase family 1 domain-containing protein</fullName>
    </recommendedName>
</protein>
<evidence type="ECO:0000313" key="3">
    <source>
        <dbReference type="EMBL" id="CDD57881.1"/>
    </source>
</evidence>
<evidence type="ECO:0000259" key="1">
    <source>
        <dbReference type="Pfam" id="PF00534"/>
    </source>
</evidence>
<gene>
    <name evidence="3" type="ORF">BN656_01849</name>
</gene>
<feature type="domain" description="Glycosyl transferase family 1" evidence="1">
    <location>
        <begin position="192"/>
        <end position="362"/>
    </location>
</feature>
<dbReference type="Pfam" id="PF13439">
    <property type="entry name" value="Glyco_transf_4"/>
    <property type="match status" value="1"/>
</dbReference>
<dbReference type="InterPro" id="IPR050194">
    <property type="entry name" value="Glycosyltransferase_grp1"/>
</dbReference>
<comment type="caution">
    <text evidence="3">The sequence shown here is derived from an EMBL/GenBank/DDBJ whole genome shotgun (WGS) entry which is preliminary data.</text>
</comment>
<evidence type="ECO:0000313" key="4">
    <source>
        <dbReference type="Proteomes" id="UP000018141"/>
    </source>
</evidence>
<dbReference type="PANTHER" id="PTHR45947:SF14">
    <property type="entry name" value="SLL1723 PROTEIN"/>
    <property type="match status" value="1"/>
</dbReference>
<dbReference type="InterPro" id="IPR001296">
    <property type="entry name" value="Glyco_trans_1"/>
</dbReference>
<dbReference type="CDD" id="cd03811">
    <property type="entry name" value="GT4_GT28_WabH-like"/>
    <property type="match status" value="1"/>
</dbReference>
<evidence type="ECO:0008006" key="5">
    <source>
        <dbReference type="Google" id="ProtNLM"/>
    </source>
</evidence>